<evidence type="ECO:0000313" key="3">
    <source>
        <dbReference type="Proteomes" id="UP000192578"/>
    </source>
</evidence>
<gene>
    <name evidence="2" type="ORF">BV898_07248</name>
</gene>
<feature type="region of interest" description="Disordered" evidence="1">
    <location>
        <begin position="1"/>
        <end position="36"/>
    </location>
</feature>
<evidence type="ECO:0000313" key="2">
    <source>
        <dbReference type="EMBL" id="OQV18619.1"/>
    </source>
</evidence>
<sequence>MEPPEGIPPRKKRMPLASSTPTSSPSKPDANASLLNASQMGMIGSEKVKKAQDRLKSKFLATEKSCVDVLEKFTKPSLLPPLFPSPEAENGQDVTFPDFIRRYSHIACLAVVGNLRENAEKVLQTQQDYLHALDSLLVAGSSPENVHGLNRAFLQQTYRALIRVSKLEYEMSIRVKVLSAMIGQLDQMEDPNQQMTVVLDQLYEPTQAQGSFGVPDVNIFIAAEDLGSFCTAKFDEAIAAGSANDTAHRIKRWRRIMGKRGIKCWDDDEFGDGTTDGEESDVDDNIPGLSMNSVGDTQTSMDI</sequence>
<feature type="compositionally biased region" description="Acidic residues" evidence="1">
    <location>
        <begin position="268"/>
        <end position="284"/>
    </location>
</feature>
<comment type="caution">
    <text evidence="2">The sequence shown here is derived from an EMBL/GenBank/DDBJ whole genome shotgun (WGS) entry which is preliminary data.</text>
</comment>
<feature type="compositionally biased region" description="Polar residues" evidence="1">
    <location>
        <begin position="290"/>
        <end position="303"/>
    </location>
</feature>
<dbReference type="EMBL" id="MTYJ01000047">
    <property type="protein sequence ID" value="OQV18619.1"/>
    <property type="molecule type" value="Genomic_DNA"/>
</dbReference>
<dbReference type="AlphaFoldDB" id="A0A1W0WTS6"/>
<organism evidence="2 3">
    <name type="scientific">Hypsibius exemplaris</name>
    <name type="common">Freshwater tardigrade</name>
    <dbReference type="NCBI Taxonomy" id="2072580"/>
    <lineage>
        <taxon>Eukaryota</taxon>
        <taxon>Metazoa</taxon>
        <taxon>Ecdysozoa</taxon>
        <taxon>Tardigrada</taxon>
        <taxon>Eutardigrada</taxon>
        <taxon>Parachela</taxon>
        <taxon>Hypsibioidea</taxon>
        <taxon>Hypsibiidae</taxon>
        <taxon>Hypsibius</taxon>
    </lineage>
</organism>
<protein>
    <submittedName>
        <fullName evidence="2">Uncharacterized protein</fullName>
    </submittedName>
</protein>
<accession>A0A1W0WTS6</accession>
<keyword evidence="3" id="KW-1185">Reference proteome</keyword>
<evidence type="ECO:0000256" key="1">
    <source>
        <dbReference type="SAM" id="MobiDB-lite"/>
    </source>
</evidence>
<name>A0A1W0WTS6_HYPEX</name>
<dbReference type="Proteomes" id="UP000192578">
    <property type="component" value="Unassembled WGS sequence"/>
</dbReference>
<reference evidence="3" key="1">
    <citation type="submission" date="2017-01" db="EMBL/GenBank/DDBJ databases">
        <title>Comparative genomics of anhydrobiosis in the tardigrade Hypsibius dujardini.</title>
        <authorList>
            <person name="Yoshida Y."/>
            <person name="Koutsovoulos G."/>
            <person name="Laetsch D."/>
            <person name="Stevens L."/>
            <person name="Kumar S."/>
            <person name="Horikawa D."/>
            <person name="Ishino K."/>
            <person name="Komine S."/>
            <person name="Tomita M."/>
            <person name="Blaxter M."/>
            <person name="Arakawa K."/>
        </authorList>
    </citation>
    <scope>NUCLEOTIDE SEQUENCE [LARGE SCALE GENOMIC DNA]</scope>
    <source>
        <strain evidence="3">Z151</strain>
    </source>
</reference>
<proteinExistence type="predicted"/>
<feature type="region of interest" description="Disordered" evidence="1">
    <location>
        <begin position="268"/>
        <end position="303"/>
    </location>
</feature>